<reference evidence="1" key="2">
    <citation type="submission" date="2015-02" db="UniProtKB">
        <authorList>
            <consortium name="EnsemblMetazoa"/>
        </authorList>
    </citation>
    <scope>IDENTIFICATION</scope>
</reference>
<name>T1IN82_STRMM</name>
<keyword evidence="2" id="KW-1185">Reference proteome</keyword>
<dbReference type="EnsemblMetazoa" id="SMAR002459-RA">
    <property type="protein sequence ID" value="SMAR002459-PA"/>
    <property type="gene ID" value="SMAR002459"/>
</dbReference>
<reference evidence="2" key="1">
    <citation type="submission" date="2011-05" db="EMBL/GenBank/DDBJ databases">
        <authorList>
            <person name="Richards S.R."/>
            <person name="Qu J."/>
            <person name="Jiang H."/>
            <person name="Jhangiani S.N."/>
            <person name="Agravi P."/>
            <person name="Goodspeed R."/>
            <person name="Gross S."/>
            <person name="Mandapat C."/>
            <person name="Jackson L."/>
            <person name="Mathew T."/>
            <person name="Pu L."/>
            <person name="Thornton R."/>
            <person name="Saada N."/>
            <person name="Wilczek-Boney K.B."/>
            <person name="Lee S."/>
            <person name="Kovar C."/>
            <person name="Wu Y."/>
            <person name="Scherer S.E."/>
            <person name="Worley K.C."/>
            <person name="Muzny D.M."/>
            <person name="Gibbs R."/>
        </authorList>
    </citation>
    <scope>NUCLEOTIDE SEQUENCE</scope>
    <source>
        <strain evidence="2">Brora</strain>
    </source>
</reference>
<evidence type="ECO:0000313" key="1">
    <source>
        <dbReference type="EnsemblMetazoa" id="SMAR002459-PA"/>
    </source>
</evidence>
<dbReference type="eggNOG" id="ENOG502T0JB">
    <property type="taxonomic scope" value="Eukaryota"/>
</dbReference>
<dbReference type="AlphaFoldDB" id="T1IN82"/>
<organism evidence="1 2">
    <name type="scientific">Strigamia maritima</name>
    <name type="common">European centipede</name>
    <name type="synonym">Geophilus maritimus</name>
    <dbReference type="NCBI Taxonomy" id="126957"/>
    <lineage>
        <taxon>Eukaryota</taxon>
        <taxon>Metazoa</taxon>
        <taxon>Ecdysozoa</taxon>
        <taxon>Arthropoda</taxon>
        <taxon>Myriapoda</taxon>
        <taxon>Chilopoda</taxon>
        <taxon>Pleurostigmophora</taxon>
        <taxon>Geophilomorpha</taxon>
        <taxon>Linotaeniidae</taxon>
        <taxon>Strigamia</taxon>
    </lineage>
</organism>
<protein>
    <submittedName>
        <fullName evidence="1">Uncharacterized protein</fullName>
    </submittedName>
</protein>
<proteinExistence type="predicted"/>
<dbReference type="HOGENOM" id="CLU_2064381_0_0_1"/>
<sequence length="119" mass="13864">MERGEGVKDTCGNIGKRERVARRIVVFLQRLWFPPRPVFVVRMIPHVLRPQSFGFIDEGSFVGFGKKFPLRSESFADLRIVHLGIFLRNFLPLQPRPDHKCVHRTFHVLRRFGHGCAID</sequence>
<evidence type="ECO:0000313" key="2">
    <source>
        <dbReference type="Proteomes" id="UP000014500"/>
    </source>
</evidence>
<accession>T1IN82</accession>
<dbReference type="Proteomes" id="UP000014500">
    <property type="component" value="Unassembled WGS sequence"/>
</dbReference>
<dbReference type="EMBL" id="JH431152">
    <property type="status" value="NOT_ANNOTATED_CDS"/>
    <property type="molecule type" value="Genomic_DNA"/>
</dbReference>